<feature type="chain" id="PRO_5040301114" description="G-protein coupled receptors family 1 profile domain-containing protein" evidence="6">
    <location>
        <begin position="23"/>
        <end position="366"/>
    </location>
</feature>
<dbReference type="InterPro" id="IPR006874">
    <property type="entry name" value="DUF621"/>
</dbReference>
<keyword evidence="4 5" id="KW-0472">Membrane</keyword>
<feature type="transmembrane region" description="Helical" evidence="5">
    <location>
        <begin position="95"/>
        <end position="117"/>
    </location>
</feature>
<dbReference type="AlphaFoldDB" id="A0A9P1N7E7"/>
<gene>
    <name evidence="8" type="ORF">CAMP_LOCUS13204</name>
</gene>
<feature type="domain" description="G-protein coupled receptors family 1 profile" evidence="7">
    <location>
        <begin position="78"/>
        <end position="328"/>
    </location>
</feature>
<dbReference type="Pfam" id="PF04789">
    <property type="entry name" value="DUF621"/>
    <property type="match status" value="1"/>
</dbReference>
<evidence type="ECO:0000256" key="4">
    <source>
        <dbReference type="ARBA" id="ARBA00023136"/>
    </source>
</evidence>
<dbReference type="GO" id="GO:0016020">
    <property type="term" value="C:membrane"/>
    <property type="evidence" value="ECO:0007669"/>
    <property type="project" value="UniProtKB-SubCell"/>
</dbReference>
<dbReference type="PROSITE" id="PS50262">
    <property type="entry name" value="G_PROTEIN_RECEP_F1_2"/>
    <property type="match status" value="1"/>
</dbReference>
<reference evidence="8" key="1">
    <citation type="submission" date="2022-11" db="EMBL/GenBank/DDBJ databases">
        <authorList>
            <person name="Kikuchi T."/>
        </authorList>
    </citation>
    <scope>NUCLEOTIDE SEQUENCE</scope>
    <source>
        <strain evidence="8">PS1010</strain>
    </source>
</reference>
<evidence type="ECO:0000256" key="5">
    <source>
        <dbReference type="SAM" id="Phobius"/>
    </source>
</evidence>
<sequence length="366" mass="41782">MIFSTQIHIFLLIFFSIQTSIAHITNSDQSQDTSGYKGVQGGFSELDVEIPPEEKGFAYYLVIAVFVLATIFSTMLNAAFLLISAVFWKHFRGMTFFWILTQLTFAVFVVSILNLIINVPATVFSMLTKEFVQSDVFIIITHLIDVCNYAILFSNLVIAIQRFFVFFIPNTFERSFKSPFIFIWFILIWVVSALMTFIFYYNSCLYKYTVNLKYELTCESTKTTLVKVPNPTAINVLDTALQILIPLANFVVYLAIIIKIAIIRQSNLSKQELSILKQAIIIFVMFQFSSTIFLLCQIFTFQSYIAFIIKRLINSTLLLAGTATPLFFFATSSEVRRVFRSSTSSGTFMSVSSNAFANRERNSRNT</sequence>
<keyword evidence="9" id="KW-1185">Reference proteome</keyword>
<keyword evidence="2 5" id="KW-0812">Transmembrane</keyword>
<evidence type="ECO:0000259" key="7">
    <source>
        <dbReference type="PROSITE" id="PS50262"/>
    </source>
</evidence>
<evidence type="ECO:0000313" key="9">
    <source>
        <dbReference type="Proteomes" id="UP001152747"/>
    </source>
</evidence>
<evidence type="ECO:0000256" key="1">
    <source>
        <dbReference type="ARBA" id="ARBA00004370"/>
    </source>
</evidence>
<dbReference type="OrthoDB" id="5848170at2759"/>
<feature type="signal peptide" evidence="6">
    <location>
        <begin position="1"/>
        <end position="22"/>
    </location>
</feature>
<feature type="transmembrane region" description="Helical" evidence="5">
    <location>
        <begin position="181"/>
        <end position="201"/>
    </location>
</feature>
<feature type="transmembrane region" description="Helical" evidence="5">
    <location>
        <begin position="279"/>
        <end position="300"/>
    </location>
</feature>
<dbReference type="Gene3D" id="1.20.1070.10">
    <property type="entry name" value="Rhodopsin 7-helix transmembrane proteins"/>
    <property type="match status" value="1"/>
</dbReference>
<protein>
    <recommendedName>
        <fullName evidence="7">G-protein coupled receptors family 1 profile domain-containing protein</fullName>
    </recommendedName>
</protein>
<feature type="transmembrane region" description="Helical" evidence="5">
    <location>
        <begin position="57"/>
        <end position="83"/>
    </location>
</feature>
<keyword evidence="6" id="KW-0732">Signal</keyword>
<dbReference type="PANTHER" id="PTHR31406">
    <property type="entry name" value="PROTEIN CBG06702-RELATED"/>
    <property type="match status" value="1"/>
</dbReference>
<dbReference type="SUPFAM" id="SSF81321">
    <property type="entry name" value="Family A G protein-coupled receptor-like"/>
    <property type="match status" value="1"/>
</dbReference>
<comment type="caution">
    <text evidence="8">The sequence shown here is derived from an EMBL/GenBank/DDBJ whole genome shotgun (WGS) entry which is preliminary data.</text>
</comment>
<feature type="transmembrane region" description="Helical" evidence="5">
    <location>
        <begin position="137"/>
        <end position="160"/>
    </location>
</feature>
<keyword evidence="3 5" id="KW-1133">Transmembrane helix</keyword>
<organism evidence="8 9">
    <name type="scientific">Caenorhabditis angaria</name>
    <dbReference type="NCBI Taxonomy" id="860376"/>
    <lineage>
        <taxon>Eukaryota</taxon>
        <taxon>Metazoa</taxon>
        <taxon>Ecdysozoa</taxon>
        <taxon>Nematoda</taxon>
        <taxon>Chromadorea</taxon>
        <taxon>Rhabditida</taxon>
        <taxon>Rhabditina</taxon>
        <taxon>Rhabditomorpha</taxon>
        <taxon>Rhabditoidea</taxon>
        <taxon>Rhabditidae</taxon>
        <taxon>Peloderinae</taxon>
        <taxon>Caenorhabditis</taxon>
    </lineage>
</organism>
<feature type="transmembrane region" description="Helical" evidence="5">
    <location>
        <begin position="312"/>
        <end position="330"/>
    </location>
</feature>
<dbReference type="InterPro" id="IPR017452">
    <property type="entry name" value="GPCR_Rhodpsn_7TM"/>
</dbReference>
<evidence type="ECO:0000256" key="2">
    <source>
        <dbReference type="ARBA" id="ARBA00022692"/>
    </source>
</evidence>
<name>A0A9P1N7E7_9PELO</name>
<comment type="subcellular location">
    <subcellularLocation>
        <location evidence="1">Membrane</location>
    </subcellularLocation>
</comment>
<feature type="transmembrane region" description="Helical" evidence="5">
    <location>
        <begin position="239"/>
        <end position="258"/>
    </location>
</feature>
<evidence type="ECO:0000256" key="3">
    <source>
        <dbReference type="ARBA" id="ARBA00022989"/>
    </source>
</evidence>
<evidence type="ECO:0000256" key="6">
    <source>
        <dbReference type="SAM" id="SignalP"/>
    </source>
</evidence>
<dbReference type="EMBL" id="CANHGI010000005">
    <property type="protein sequence ID" value="CAI5450567.1"/>
    <property type="molecule type" value="Genomic_DNA"/>
</dbReference>
<accession>A0A9P1N7E7</accession>
<dbReference type="Proteomes" id="UP001152747">
    <property type="component" value="Unassembled WGS sequence"/>
</dbReference>
<evidence type="ECO:0000313" key="8">
    <source>
        <dbReference type="EMBL" id="CAI5450567.1"/>
    </source>
</evidence>
<proteinExistence type="predicted"/>